<dbReference type="EMBL" id="HACG01011721">
    <property type="protein sequence ID" value="CEK58586.1"/>
    <property type="molecule type" value="Transcribed_RNA"/>
</dbReference>
<name>A0A0B6YS32_9EUPU</name>
<evidence type="ECO:0000313" key="1">
    <source>
        <dbReference type="EMBL" id="CEK58586.1"/>
    </source>
</evidence>
<evidence type="ECO:0000313" key="2">
    <source>
        <dbReference type="EMBL" id="CEK58587.1"/>
    </source>
</evidence>
<accession>A0A0B6YS32</accession>
<reference evidence="1" key="1">
    <citation type="submission" date="2014-12" db="EMBL/GenBank/DDBJ databases">
        <title>Insight into the proteome of Arion vulgaris.</title>
        <authorList>
            <person name="Aradska J."/>
            <person name="Bulat T."/>
            <person name="Smidak R."/>
            <person name="Sarate P."/>
            <person name="Gangsoo J."/>
            <person name="Sialana F."/>
            <person name="Bilban M."/>
            <person name="Lubec G."/>
        </authorList>
    </citation>
    <scope>NUCLEOTIDE SEQUENCE</scope>
    <source>
        <tissue evidence="1">Skin</tissue>
    </source>
</reference>
<dbReference type="AlphaFoldDB" id="A0A0B6YS32"/>
<protein>
    <submittedName>
        <fullName evidence="1">Uncharacterized protein</fullName>
    </submittedName>
</protein>
<proteinExistence type="predicted"/>
<sequence>MKFIHGAMSSFLNQIELFSTHDHIYLSFICHFVKQSIYLTVSFIVKYVFLHCPSDMYLTGTTVDKKSKEVKEVGVSCKKLKTT</sequence>
<gene>
    <name evidence="1" type="primary">ORF33551</name>
    <name evidence="2" type="synonym">ORF33553</name>
</gene>
<organism evidence="1">
    <name type="scientific">Arion vulgaris</name>
    <dbReference type="NCBI Taxonomy" id="1028688"/>
    <lineage>
        <taxon>Eukaryota</taxon>
        <taxon>Metazoa</taxon>
        <taxon>Spiralia</taxon>
        <taxon>Lophotrochozoa</taxon>
        <taxon>Mollusca</taxon>
        <taxon>Gastropoda</taxon>
        <taxon>Heterobranchia</taxon>
        <taxon>Euthyneura</taxon>
        <taxon>Panpulmonata</taxon>
        <taxon>Eupulmonata</taxon>
        <taxon>Stylommatophora</taxon>
        <taxon>Helicina</taxon>
        <taxon>Arionoidea</taxon>
        <taxon>Arionidae</taxon>
        <taxon>Arion</taxon>
    </lineage>
</organism>
<dbReference type="EMBL" id="HACG01011722">
    <property type="protein sequence ID" value="CEK58587.1"/>
    <property type="molecule type" value="Transcribed_RNA"/>
</dbReference>